<protein>
    <submittedName>
        <fullName evidence="2">Unannotated protein</fullName>
    </submittedName>
</protein>
<name>A0A6J5ZBM2_9ZZZZ</name>
<reference evidence="2" key="1">
    <citation type="submission" date="2020-05" db="EMBL/GenBank/DDBJ databases">
        <authorList>
            <person name="Chiriac C."/>
            <person name="Salcher M."/>
            <person name="Ghai R."/>
            <person name="Kavagutti S V."/>
        </authorList>
    </citation>
    <scope>NUCLEOTIDE SEQUENCE</scope>
</reference>
<keyword evidence="1" id="KW-1133">Transmembrane helix</keyword>
<gene>
    <name evidence="2" type="ORF">UFOPK3522_00261</name>
</gene>
<proteinExistence type="predicted"/>
<evidence type="ECO:0000313" key="2">
    <source>
        <dbReference type="EMBL" id="CAB4336963.1"/>
    </source>
</evidence>
<accession>A0A6J5ZBM2</accession>
<keyword evidence="1" id="KW-0472">Membrane</keyword>
<keyword evidence="1" id="KW-0812">Transmembrane</keyword>
<evidence type="ECO:0000256" key="1">
    <source>
        <dbReference type="SAM" id="Phobius"/>
    </source>
</evidence>
<organism evidence="2">
    <name type="scientific">freshwater metagenome</name>
    <dbReference type="NCBI Taxonomy" id="449393"/>
    <lineage>
        <taxon>unclassified sequences</taxon>
        <taxon>metagenomes</taxon>
        <taxon>ecological metagenomes</taxon>
    </lineage>
</organism>
<dbReference type="AlphaFoldDB" id="A0A6J5ZBM2"/>
<feature type="transmembrane region" description="Helical" evidence="1">
    <location>
        <begin position="35"/>
        <end position="55"/>
    </location>
</feature>
<sequence>MAGFDPSVLMTGQPTLYSASTAGSGMGGRTDDGAASAHMGLVSLVLVAVLGLLLLDKAGFKFAVSVGKR</sequence>
<dbReference type="EMBL" id="CAESAO010000011">
    <property type="protein sequence ID" value="CAB4336963.1"/>
    <property type="molecule type" value="Genomic_DNA"/>
</dbReference>